<evidence type="ECO:0000256" key="8">
    <source>
        <dbReference type="ARBA" id="ARBA00022989"/>
    </source>
</evidence>
<dbReference type="Gene3D" id="1.20.1280.290">
    <property type="match status" value="2"/>
</dbReference>
<keyword evidence="6 11" id="KW-0812">Transmembrane</keyword>
<evidence type="ECO:0000256" key="5">
    <source>
        <dbReference type="ARBA" id="ARBA00022597"/>
    </source>
</evidence>
<keyword evidence="7" id="KW-0677">Repeat</keyword>
<protein>
    <recommendedName>
        <fullName evidence="11">Bidirectional sugar transporter SWEET</fullName>
    </recommendedName>
</protein>
<dbReference type="Proteomes" id="UP000541444">
    <property type="component" value="Unassembled WGS sequence"/>
</dbReference>
<gene>
    <name evidence="12" type="ORF">GIB67_004285</name>
</gene>
<evidence type="ECO:0000313" key="13">
    <source>
        <dbReference type="Proteomes" id="UP000541444"/>
    </source>
</evidence>
<proteinExistence type="inferred from homology"/>
<comment type="subcellular location">
    <subcellularLocation>
        <location evidence="1">Cell membrane</location>
        <topology evidence="1">Multi-pass membrane protein</topology>
    </subcellularLocation>
</comment>
<comment type="similarity">
    <text evidence="2 11">Belongs to the SWEET sugar transporter family.</text>
</comment>
<evidence type="ECO:0000256" key="10">
    <source>
        <dbReference type="ARBA" id="ARBA00037238"/>
    </source>
</evidence>
<evidence type="ECO:0000256" key="9">
    <source>
        <dbReference type="ARBA" id="ARBA00023136"/>
    </source>
</evidence>
<comment type="function">
    <text evidence="11">Mediates both low-affinity uptake and efflux of sugar across the membrane.</text>
</comment>
<keyword evidence="13" id="KW-1185">Reference proteome</keyword>
<dbReference type="InterPro" id="IPR004316">
    <property type="entry name" value="SWEET_rpt"/>
</dbReference>
<dbReference type="Pfam" id="PF03083">
    <property type="entry name" value="MtN3_slv"/>
    <property type="match status" value="2"/>
</dbReference>
<keyword evidence="5 11" id="KW-0762">Sugar transport</keyword>
<feature type="transmembrane region" description="Helical" evidence="11">
    <location>
        <begin position="105"/>
        <end position="126"/>
    </location>
</feature>
<feature type="transmembrane region" description="Helical" evidence="11">
    <location>
        <begin position="71"/>
        <end position="93"/>
    </location>
</feature>
<accession>A0A7J7MRA5</accession>
<evidence type="ECO:0000313" key="12">
    <source>
        <dbReference type="EMBL" id="KAF6157347.1"/>
    </source>
</evidence>
<comment type="caution">
    <text evidence="12">The sequence shown here is derived from an EMBL/GenBank/DDBJ whole genome shotgun (WGS) entry which is preliminary data.</text>
</comment>
<dbReference type="AlphaFoldDB" id="A0A7J7MRA5"/>
<keyword evidence="9 11" id="KW-0472">Membrane</keyword>
<keyword evidence="8 11" id="KW-1133">Transmembrane helix</keyword>
<feature type="transmembrane region" description="Helical" evidence="11">
    <location>
        <begin position="164"/>
        <end position="186"/>
    </location>
</feature>
<evidence type="ECO:0000256" key="7">
    <source>
        <dbReference type="ARBA" id="ARBA00022737"/>
    </source>
</evidence>
<feature type="transmembrane region" description="Helical" evidence="11">
    <location>
        <begin position="132"/>
        <end position="152"/>
    </location>
</feature>
<dbReference type="PANTHER" id="PTHR10791">
    <property type="entry name" value="RAG1-ACTIVATING PROTEIN 1"/>
    <property type="match status" value="1"/>
</dbReference>
<organism evidence="12 13">
    <name type="scientific">Kingdonia uniflora</name>
    <dbReference type="NCBI Taxonomy" id="39325"/>
    <lineage>
        <taxon>Eukaryota</taxon>
        <taxon>Viridiplantae</taxon>
        <taxon>Streptophyta</taxon>
        <taxon>Embryophyta</taxon>
        <taxon>Tracheophyta</taxon>
        <taxon>Spermatophyta</taxon>
        <taxon>Magnoliopsida</taxon>
        <taxon>Ranunculales</taxon>
        <taxon>Circaeasteraceae</taxon>
        <taxon>Kingdonia</taxon>
    </lineage>
</organism>
<keyword evidence="3 11" id="KW-0813">Transport</keyword>
<sequence>MVNKNGIRNIVGIIGNVVSFGLFASPLPTFIKIYKKGAVEEFSPNPYLATIMNCLLWDFYGLPIVHPHSTLVLTINSIGLVMEFSYIFTYLYFATKKQRVYVYKFLGLELVFYMIVIGLTLGLLHTHEHRSMAIGILCVVFNIAMYAMPLDVMKKVITTKSVEYMPFLLSLTNCFNGTVWTTYGLIKFDVYIVTSNGAGVVLGLIQLILYAIYYKSTPVPAKPKEKPQNPELELV</sequence>
<evidence type="ECO:0000256" key="1">
    <source>
        <dbReference type="ARBA" id="ARBA00004651"/>
    </source>
</evidence>
<dbReference type="FunFam" id="1.20.1280.290:FF:000002">
    <property type="entry name" value="Bidirectional sugar transporter SWEET"/>
    <property type="match status" value="1"/>
</dbReference>
<dbReference type="PANTHER" id="PTHR10791:SF30">
    <property type="entry name" value="SUGAR TRANSPORTER SWEET1"/>
    <property type="match status" value="1"/>
</dbReference>
<evidence type="ECO:0000256" key="2">
    <source>
        <dbReference type="ARBA" id="ARBA00007809"/>
    </source>
</evidence>
<comment type="caution">
    <text evidence="11">Lacks conserved residue(s) required for the propagation of feature annotation.</text>
</comment>
<dbReference type="OrthoDB" id="409725at2759"/>
<dbReference type="GO" id="GO:0051119">
    <property type="term" value="F:sugar transmembrane transporter activity"/>
    <property type="evidence" value="ECO:0007669"/>
    <property type="project" value="InterPro"/>
</dbReference>
<evidence type="ECO:0000256" key="3">
    <source>
        <dbReference type="ARBA" id="ARBA00022448"/>
    </source>
</evidence>
<reference evidence="12 13" key="1">
    <citation type="journal article" date="2020" name="IScience">
        <title>Genome Sequencing of the Endangered Kingdonia uniflora (Circaeasteraceae, Ranunculales) Reveals Potential Mechanisms of Evolutionary Specialization.</title>
        <authorList>
            <person name="Sun Y."/>
            <person name="Deng T."/>
            <person name="Zhang A."/>
            <person name="Moore M.J."/>
            <person name="Landis J.B."/>
            <person name="Lin N."/>
            <person name="Zhang H."/>
            <person name="Zhang X."/>
            <person name="Huang J."/>
            <person name="Zhang X."/>
            <person name="Sun H."/>
            <person name="Wang H."/>
        </authorList>
    </citation>
    <scope>NUCLEOTIDE SEQUENCE [LARGE SCALE GENOMIC DNA]</scope>
    <source>
        <strain evidence="12">TB1705</strain>
        <tissue evidence="12">Leaf</tissue>
    </source>
</reference>
<keyword evidence="4" id="KW-1003">Cell membrane</keyword>
<evidence type="ECO:0000256" key="4">
    <source>
        <dbReference type="ARBA" id="ARBA00022475"/>
    </source>
</evidence>
<dbReference type="EMBL" id="JACGCM010001275">
    <property type="protein sequence ID" value="KAF6157347.1"/>
    <property type="molecule type" value="Genomic_DNA"/>
</dbReference>
<comment type="function">
    <text evidence="10">Mediates both low-affinity uptake and efflux of sugar across the plasma membrane.</text>
</comment>
<dbReference type="InterPro" id="IPR047664">
    <property type="entry name" value="SWEET"/>
</dbReference>
<evidence type="ECO:0000256" key="6">
    <source>
        <dbReference type="ARBA" id="ARBA00022692"/>
    </source>
</evidence>
<feature type="transmembrane region" description="Helical" evidence="11">
    <location>
        <begin position="6"/>
        <end position="25"/>
    </location>
</feature>
<name>A0A7J7MRA5_9MAGN</name>
<feature type="transmembrane region" description="Helical" evidence="11">
    <location>
        <begin position="192"/>
        <end position="214"/>
    </location>
</feature>
<dbReference type="GO" id="GO:0005886">
    <property type="term" value="C:plasma membrane"/>
    <property type="evidence" value="ECO:0007669"/>
    <property type="project" value="UniProtKB-SubCell"/>
</dbReference>
<dbReference type="FunFam" id="1.20.1280.290:FF:000001">
    <property type="entry name" value="Bidirectional sugar transporter SWEET"/>
    <property type="match status" value="1"/>
</dbReference>
<evidence type="ECO:0000256" key="11">
    <source>
        <dbReference type="RuleBase" id="RU910715"/>
    </source>
</evidence>